<dbReference type="Pfam" id="PF00047">
    <property type="entry name" value="ig"/>
    <property type="match status" value="1"/>
</dbReference>
<dbReference type="SMART" id="SM00060">
    <property type="entry name" value="FN3"/>
    <property type="match status" value="4"/>
</dbReference>
<comment type="caution">
    <text evidence="18">The sequence shown here is derived from an EMBL/GenBank/DDBJ whole genome shotgun (WGS) entry which is preliminary data.</text>
</comment>
<dbReference type="InterPro" id="IPR013151">
    <property type="entry name" value="Immunoglobulin_dom"/>
</dbReference>
<dbReference type="Pfam" id="PF07679">
    <property type="entry name" value="I-set"/>
    <property type="match status" value="1"/>
</dbReference>
<dbReference type="FunFam" id="2.60.40.10:FF:000052">
    <property type="entry name" value="Contactin 1"/>
    <property type="match status" value="1"/>
</dbReference>
<dbReference type="PANTHER" id="PTHR44170:SF18">
    <property type="entry name" value="CONTACTIN 3B-RELATED"/>
    <property type="match status" value="1"/>
</dbReference>
<keyword evidence="15" id="KW-0812">Transmembrane</keyword>
<dbReference type="Pfam" id="PF13927">
    <property type="entry name" value="Ig_3"/>
    <property type="match status" value="3"/>
</dbReference>
<keyword evidence="8 15" id="KW-0472">Membrane</keyword>
<evidence type="ECO:0000256" key="8">
    <source>
        <dbReference type="ARBA" id="ARBA00023136"/>
    </source>
</evidence>
<dbReference type="Gene3D" id="2.60.40.10">
    <property type="entry name" value="Immunoglobulins"/>
    <property type="match status" value="9"/>
</dbReference>
<dbReference type="InterPro" id="IPR036179">
    <property type="entry name" value="Ig-like_dom_sf"/>
</dbReference>
<evidence type="ECO:0000256" key="5">
    <source>
        <dbReference type="ARBA" id="ARBA00022729"/>
    </source>
</evidence>
<name>A0AAD8ZC85_9TELE</name>
<feature type="transmembrane region" description="Helical" evidence="15">
    <location>
        <begin position="12"/>
        <end position="37"/>
    </location>
</feature>
<dbReference type="GO" id="GO:0007411">
    <property type="term" value="P:axon guidance"/>
    <property type="evidence" value="ECO:0007669"/>
    <property type="project" value="TreeGrafter"/>
</dbReference>
<feature type="domain" description="Ig-like" evidence="16">
    <location>
        <begin position="257"/>
        <end position="343"/>
    </location>
</feature>
<evidence type="ECO:0000313" key="18">
    <source>
        <dbReference type="EMBL" id="KAK1795669.1"/>
    </source>
</evidence>
<evidence type="ECO:0000256" key="9">
    <source>
        <dbReference type="ARBA" id="ARBA00023157"/>
    </source>
</evidence>
<dbReference type="GO" id="GO:0098632">
    <property type="term" value="F:cell-cell adhesion mediator activity"/>
    <property type="evidence" value="ECO:0007669"/>
    <property type="project" value="TreeGrafter"/>
</dbReference>
<feature type="region of interest" description="Disordered" evidence="14">
    <location>
        <begin position="722"/>
        <end position="747"/>
    </location>
</feature>
<evidence type="ECO:0000256" key="15">
    <source>
        <dbReference type="SAM" id="Phobius"/>
    </source>
</evidence>
<dbReference type="SMART" id="SM00409">
    <property type="entry name" value="IG"/>
    <property type="match status" value="5"/>
</dbReference>
<evidence type="ECO:0000256" key="7">
    <source>
        <dbReference type="ARBA" id="ARBA00022889"/>
    </source>
</evidence>
<dbReference type="GO" id="GO:0007420">
    <property type="term" value="P:brain development"/>
    <property type="evidence" value="ECO:0007669"/>
    <property type="project" value="TreeGrafter"/>
</dbReference>
<dbReference type="CDD" id="cd00063">
    <property type="entry name" value="FN3"/>
    <property type="match status" value="4"/>
</dbReference>
<dbReference type="PANTHER" id="PTHR44170">
    <property type="entry name" value="PROTEIN SIDEKICK"/>
    <property type="match status" value="1"/>
</dbReference>
<keyword evidence="12" id="KW-0393">Immunoglobulin domain</keyword>
<feature type="domain" description="Fibronectin type-III" evidence="17">
    <location>
        <begin position="841"/>
        <end position="935"/>
    </location>
</feature>
<keyword evidence="3" id="KW-1003">Cell membrane</keyword>
<dbReference type="FunFam" id="2.60.40.10:FF:000004">
    <property type="entry name" value="DCC isoform 1"/>
    <property type="match status" value="2"/>
</dbReference>
<dbReference type="FunFam" id="2.60.40.10:FF:000035">
    <property type="entry name" value="Contactin 1"/>
    <property type="match status" value="1"/>
</dbReference>
<evidence type="ECO:0000259" key="16">
    <source>
        <dbReference type="PROSITE" id="PS50835"/>
    </source>
</evidence>
<feature type="domain" description="Ig-like" evidence="16">
    <location>
        <begin position="346"/>
        <end position="443"/>
    </location>
</feature>
<dbReference type="Proteomes" id="UP001239994">
    <property type="component" value="Unassembled WGS sequence"/>
</dbReference>
<feature type="domain" description="Fibronectin type-III" evidence="17">
    <location>
        <begin position="633"/>
        <end position="734"/>
    </location>
</feature>
<dbReference type="FunFam" id="2.60.40.10:FF:000054">
    <property type="entry name" value="Contactin 1"/>
    <property type="match status" value="1"/>
</dbReference>
<dbReference type="InterPro" id="IPR013783">
    <property type="entry name" value="Ig-like_fold"/>
</dbReference>
<comment type="subcellular location">
    <subcellularLocation>
        <location evidence="1">Cell membrane</location>
        <topology evidence="1">Lipid-anchor</topology>
        <topology evidence="1">GPI-anchor</topology>
    </subcellularLocation>
</comment>
<proteinExistence type="inferred from homology"/>
<keyword evidence="11" id="KW-0449">Lipoprotein</keyword>
<dbReference type="FunFam" id="2.60.40.10:FF:000028">
    <property type="entry name" value="Neuronal cell adhesion molecule"/>
    <property type="match status" value="1"/>
</dbReference>
<keyword evidence="5" id="KW-0732">Signal</keyword>
<dbReference type="InterPro" id="IPR003961">
    <property type="entry name" value="FN3_dom"/>
</dbReference>
<evidence type="ECO:0000256" key="4">
    <source>
        <dbReference type="ARBA" id="ARBA00022622"/>
    </source>
</evidence>
<evidence type="ECO:0000256" key="14">
    <source>
        <dbReference type="SAM" id="MobiDB-lite"/>
    </source>
</evidence>
<comment type="subunit">
    <text evidence="13">Interacts with PTPRG.</text>
</comment>
<keyword evidence="10" id="KW-0325">Glycoprotein</keyword>
<dbReference type="InterPro" id="IPR003599">
    <property type="entry name" value="Ig_sub"/>
</dbReference>
<keyword evidence="6" id="KW-0677">Repeat</keyword>
<reference evidence="18" key="1">
    <citation type="submission" date="2023-03" db="EMBL/GenBank/DDBJ databases">
        <title>Electrophorus voltai genome.</title>
        <authorList>
            <person name="Bian C."/>
        </authorList>
    </citation>
    <scope>NUCLEOTIDE SEQUENCE</scope>
    <source>
        <strain evidence="18">CB-2022</strain>
        <tissue evidence="18">Muscle</tissue>
    </source>
</reference>
<dbReference type="SUPFAM" id="SSF48726">
    <property type="entry name" value="Immunoglobulin"/>
    <property type="match status" value="5"/>
</dbReference>
<feature type="domain" description="Fibronectin type-III" evidence="17">
    <location>
        <begin position="739"/>
        <end position="836"/>
    </location>
</feature>
<keyword evidence="9" id="KW-1015">Disulfide bond</keyword>
<evidence type="ECO:0000256" key="10">
    <source>
        <dbReference type="ARBA" id="ARBA00023180"/>
    </source>
</evidence>
<dbReference type="AlphaFoldDB" id="A0AAD8ZC85"/>
<evidence type="ECO:0000256" key="11">
    <source>
        <dbReference type="ARBA" id="ARBA00023288"/>
    </source>
</evidence>
<dbReference type="FunFam" id="2.60.40.10:FF:000044">
    <property type="entry name" value="Contactin 1"/>
    <property type="match status" value="1"/>
</dbReference>
<feature type="domain" description="Ig-like" evidence="16">
    <location>
        <begin position="536"/>
        <end position="623"/>
    </location>
</feature>
<evidence type="ECO:0000256" key="1">
    <source>
        <dbReference type="ARBA" id="ARBA00004609"/>
    </source>
</evidence>
<feature type="domain" description="Ig-like" evidence="16">
    <location>
        <begin position="161"/>
        <end position="252"/>
    </location>
</feature>
<evidence type="ECO:0000259" key="17">
    <source>
        <dbReference type="PROSITE" id="PS50853"/>
    </source>
</evidence>
<keyword evidence="7" id="KW-0130">Cell adhesion</keyword>
<dbReference type="InterPro" id="IPR003598">
    <property type="entry name" value="Ig_sub2"/>
</dbReference>
<accession>A0AAD8ZC85</accession>
<dbReference type="GO" id="GO:0098552">
    <property type="term" value="C:side of membrane"/>
    <property type="evidence" value="ECO:0007669"/>
    <property type="project" value="UniProtKB-KW"/>
</dbReference>
<dbReference type="Pfam" id="PF00041">
    <property type="entry name" value="fn3"/>
    <property type="match status" value="3"/>
</dbReference>
<dbReference type="GO" id="GO:0030424">
    <property type="term" value="C:axon"/>
    <property type="evidence" value="ECO:0007669"/>
    <property type="project" value="TreeGrafter"/>
</dbReference>
<evidence type="ECO:0000256" key="12">
    <source>
        <dbReference type="ARBA" id="ARBA00023319"/>
    </source>
</evidence>
<dbReference type="SMART" id="SM00408">
    <property type="entry name" value="IGc2"/>
    <property type="match status" value="5"/>
</dbReference>
<evidence type="ECO:0008006" key="20">
    <source>
        <dbReference type="Google" id="ProtNLM"/>
    </source>
</evidence>
<evidence type="ECO:0000256" key="2">
    <source>
        <dbReference type="ARBA" id="ARBA00009812"/>
    </source>
</evidence>
<dbReference type="PROSITE" id="PS50853">
    <property type="entry name" value="FN3"/>
    <property type="match status" value="4"/>
</dbReference>
<dbReference type="InterPro" id="IPR013098">
    <property type="entry name" value="Ig_I-set"/>
</dbReference>
<gene>
    <name evidence="18" type="ORF">P4O66_001162</name>
</gene>
<dbReference type="InterPro" id="IPR036116">
    <property type="entry name" value="FN3_sf"/>
</dbReference>
<dbReference type="FunFam" id="2.60.40.10:FF:000047">
    <property type="entry name" value="Contactin 1"/>
    <property type="match status" value="1"/>
</dbReference>
<comment type="similarity">
    <text evidence="2">Belongs to the immunoglobulin superfamily. Contactin family.</text>
</comment>
<organism evidence="18 19">
    <name type="scientific">Electrophorus voltai</name>
    <dbReference type="NCBI Taxonomy" id="2609070"/>
    <lineage>
        <taxon>Eukaryota</taxon>
        <taxon>Metazoa</taxon>
        <taxon>Chordata</taxon>
        <taxon>Craniata</taxon>
        <taxon>Vertebrata</taxon>
        <taxon>Euteleostomi</taxon>
        <taxon>Actinopterygii</taxon>
        <taxon>Neopterygii</taxon>
        <taxon>Teleostei</taxon>
        <taxon>Ostariophysi</taxon>
        <taxon>Gymnotiformes</taxon>
        <taxon>Gymnotoidei</taxon>
        <taxon>Gymnotidae</taxon>
        <taxon>Electrophorus</taxon>
    </lineage>
</organism>
<dbReference type="FunFam" id="2.60.40.10:FF:000064">
    <property type="entry name" value="Contactin 1"/>
    <property type="match status" value="1"/>
</dbReference>
<dbReference type="SUPFAM" id="SSF49265">
    <property type="entry name" value="Fibronectin type III"/>
    <property type="match status" value="2"/>
</dbReference>
<dbReference type="InterPro" id="IPR007110">
    <property type="entry name" value="Ig-like_dom"/>
</dbReference>
<dbReference type="GO" id="GO:0005886">
    <property type="term" value="C:plasma membrane"/>
    <property type="evidence" value="ECO:0007669"/>
    <property type="project" value="UniProtKB-SubCell"/>
</dbReference>
<evidence type="ECO:0000256" key="3">
    <source>
        <dbReference type="ARBA" id="ARBA00022475"/>
    </source>
</evidence>
<sequence>MESRHTSFYLTSFALSISAVPLPCLLIYVCHCLVQLLQKVVIIKTVRSQLMVLVDGALYWVLSSLPVVDGALYWVLSSLPVVDGALSWVLSSLPVVDGALSWVLSSLPVVDGALSWVLSSLPVVDGALSWVLSSLPVVDGALSWVLSSLPMVDERIIRHGPVFTQEPSDGVFPLSGDDSKIFINCKAKGNPKPHYRWKFNGRDLDIDTDSNYSLVEGSLLINNPQALKHGGTYQCNATNAFGTILSREAKVEFAYLQNFSSKARSPVSVREGQAVVLLCGPPPHSGEIRYSWTYNGRPSILVQDNRRFVSQRTGNLYIAKVEASDVGNYTCMVKNVMSNATVYSSPTPVVLRRDDVEHLHWAQTLRDAYMAMEADLHWECRTSSKSQPVYIWLKNGQALVSKDRIHVDGSKLTVSRVNLEDSGMYQCLAKNEYGVIYASAELKVVDFSKGPLKKSTLVQRGGEVVIECRPHASPRATFSWRKGGELLKDGERRTILDDGTLRITNVSEQDAGRYTCVARNPFGTASSTGSLVVKEPTKITVPPLSMDATVGESIVLPCEVSRDSTVKPAFKWFFNGKLIDFSRHDHFEMIGGGSSGDLMVRNVQLKHSGKYVCMVHTAVDSVSAAADLLVRGPPGAPEGVLVGEVTDRTAQLSWGPGSDNHSPITLYIVQARTAFSIGWQAIRTVPDSVPGQMTSATVVGLNPWVEYEFRVAAVNGVGAGQPSSASVPIRTRPAAPEVSPASVRGGDGDRGELVIQWEPVPEELQNGDGFGYVVAFRLLGSASWTQSTVPSVDTSRYVFKNDSIPALSRFEVKVGVYNSMGEGPYSPVAIIYSAEEEPSVAPSKVWARSLSASEVQVFWDPIPITHSKARIRGYEVLCWEEGSQEDEPRKERVAGSPALITGLKGSMLYSVSVRAHNSGGVGPATAPVGITTKKPPPSQPPGNIEWNLTNSKIFLNWEHVKAMDNESEVTGYKVVYRQNWRRRTNVVETNRTSVELQVPSGEDLLIQIKASSDGGDGSYSNPIHIPKMSSKASLMQACIKKTGNSNVNIGIL</sequence>
<keyword evidence="19" id="KW-1185">Reference proteome</keyword>
<protein>
    <recommendedName>
        <fullName evidence="20">Contactin 4</fullName>
    </recommendedName>
</protein>
<keyword evidence="15" id="KW-1133">Transmembrane helix</keyword>
<feature type="domain" description="Ig-like" evidence="16">
    <location>
        <begin position="451"/>
        <end position="534"/>
    </location>
</feature>
<evidence type="ECO:0000313" key="19">
    <source>
        <dbReference type="Proteomes" id="UP001239994"/>
    </source>
</evidence>
<feature type="domain" description="Fibronectin type-III" evidence="17">
    <location>
        <begin position="936"/>
        <end position="1030"/>
    </location>
</feature>
<keyword evidence="4" id="KW-0336">GPI-anchor</keyword>
<dbReference type="PROSITE" id="PS50835">
    <property type="entry name" value="IG_LIKE"/>
    <property type="match status" value="5"/>
</dbReference>
<evidence type="ECO:0000256" key="13">
    <source>
        <dbReference type="ARBA" id="ARBA00038703"/>
    </source>
</evidence>
<dbReference type="EMBL" id="JAROKS010000015">
    <property type="protein sequence ID" value="KAK1795669.1"/>
    <property type="molecule type" value="Genomic_DNA"/>
</dbReference>
<evidence type="ECO:0000256" key="6">
    <source>
        <dbReference type="ARBA" id="ARBA00022737"/>
    </source>
</evidence>